<dbReference type="EMBL" id="AWEY01000044">
    <property type="protein sequence ID" value="ERK38160.1"/>
    <property type="molecule type" value="Genomic_DNA"/>
</dbReference>
<dbReference type="Proteomes" id="UP000016648">
    <property type="component" value="Unassembled WGS sequence"/>
</dbReference>
<feature type="signal peptide" evidence="1">
    <location>
        <begin position="1"/>
        <end position="21"/>
    </location>
</feature>
<dbReference type="RefSeq" id="WP_021590802.1">
    <property type="nucleotide sequence ID" value="NZ_AWEY01000044.1"/>
</dbReference>
<keyword evidence="1" id="KW-0732">Signal</keyword>
<evidence type="ECO:0000313" key="3">
    <source>
        <dbReference type="EMBL" id="ERK38160.1"/>
    </source>
</evidence>
<evidence type="ECO:0000259" key="2">
    <source>
        <dbReference type="Pfam" id="PF21544"/>
    </source>
</evidence>
<evidence type="ECO:0000256" key="1">
    <source>
        <dbReference type="SAM" id="SignalP"/>
    </source>
</evidence>
<feature type="chain" id="PRO_5004633067" description="PorZ N-terminal beta-propeller domain-containing protein" evidence="1">
    <location>
        <begin position="22"/>
        <end position="666"/>
    </location>
</feature>
<evidence type="ECO:0000313" key="4">
    <source>
        <dbReference type="Proteomes" id="UP000016648"/>
    </source>
</evidence>
<dbReference type="InterPro" id="IPR048954">
    <property type="entry name" value="PorZ_N"/>
</dbReference>
<dbReference type="Gene3D" id="2.60.40.4070">
    <property type="match status" value="1"/>
</dbReference>
<proteinExistence type="predicted"/>
<dbReference type="PATRIC" id="fig|1115809.3.peg.2517"/>
<comment type="caution">
    <text evidence="3">The sequence shown here is derived from an EMBL/GenBank/DDBJ whole genome shotgun (WGS) entry which is preliminary data.</text>
</comment>
<gene>
    <name evidence="3" type="ORF">HMPREF9135_1034</name>
</gene>
<name>U2NJ66_9BACT</name>
<keyword evidence="4" id="KW-1185">Reference proteome</keyword>
<dbReference type="Pfam" id="PF21544">
    <property type="entry name" value="PorZ_N_b_propeller"/>
    <property type="match status" value="1"/>
</dbReference>
<dbReference type="AlphaFoldDB" id="U2NJ66"/>
<sequence length="666" mass="73270">MNTTRQLIIALLLLTASHGMAQTGTWRAYPAYHDLQQVEQAGKLLYVRASGALYSYNRGDQSLQTFDKARSLSDCDIAHISYNTAARRLVIVYTNQNIDLLDDRGDVSNLTAYHTATVTGEKTVYSLYTRGEHTYLCTGFGIVKLNARKAEVSETYNLGFRVDHCYIEGSRFYAASSTNGLYSAPLAANLLDKANWQRAGDYAPRPQDIDPQLLAEVRQLRPGGPRYNKFHQLTWANGRLYATGGGFSYLTDDGTPGMVQQMEGDGEAWSLFDEHVKEKSGLNFVASEALAVDPTDTAHVAVGARSGLFTFNHGVLKDAFNSSNSELSTGVNPDYTIISGLTFDPQGSLWLLNSYSPDRNLFEIKPTGEWVSHFQQGLMDGGQSLLFMRSAFFDRQGRLWFVNSHWGLPALLCYEPAIDKLRMIRNFVNQDGTTLVVTHLRSAVEDREGNLWLATNIGPLMLDATETEKENPVFTQVKVPRDDGSDRADYLLGGVDINCIAIDGANRKWMGANGSGLYLISADNIREVKHFTRANSPLLSDNVESMAIDGRTGRLFIGTDKGLCSYVADATEPAGEMRQDSVYAYPNPVRPDYSGPITITGLSFDADVKIATADGTLVHQGRSLGGSYTWDGRDRQGRRVASGVYTVFTATADGKKGTVCKIAIVR</sequence>
<dbReference type="InterPro" id="IPR015943">
    <property type="entry name" value="WD40/YVTN_repeat-like_dom_sf"/>
</dbReference>
<feature type="domain" description="PorZ N-terminal beta-propeller" evidence="2">
    <location>
        <begin position="45"/>
        <end position="197"/>
    </location>
</feature>
<reference evidence="3 4" key="1">
    <citation type="submission" date="2013-08" db="EMBL/GenBank/DDBJ databases">
        <authorList>
            <person name="Durkin A.S."/>
            <person name="Haft D.R."/>
            <person name="McCorrison J."/>
            <person name="Torralba M."/>
            <person name="Gillis M."/>
            <person name="Haft D.H."/>
            <person name="Methe B."/>
            <person name="Sutton G."/>
            <person name="Nelson K.E."/>
        </authorList>
    </citation>
    <scope>NUCLEOTIDE SEQUENCE [LARGE SCALE GENOMIC DNA]</scope>
    <source>
        <strain evidence="3 4">F0067</strain>
    </source>
</reference>
<protein>
    <recommendedName>
        <fullName evidence="2">PorZ N-terminal beta-propeller domain-containing protein</fullName>
    </recommendedName>
</protein>
<organism evidence="3 4">
    <name type="scientific">Segatella baroniae F0067</name>
    <dbReference type="NCBI Taxonomy" id="1115809"/>
    <lineage>
        <taxon>Bacteria</taxon>
        <taxon>Pseudomonadati</taxon>
        <taxon>Bacteroidota</taxon>
        <taxon>Bacteroidia</taxon>
        <taxon>Bacteroidales</taxon>
        <taxon>Prevotellaceae</taxon>
        <taxon>Segatella</taxon>
    </lineage>
</organism>
<dbReference type="Gene3D" id="2.130.10.10">
    <property type="entry name" value="YVTN repeat-like/Quinoprotein amine dehydrogenase"/>
    <property type="match status" value="2"/>
</dbReference>
<dbReference type="SUPFAM" id="SSF63829">
    <property type="entry name" value="Calcium-dependent phosphotriesterase"/>
    <property type="match status" value="2"/>
</dbReference>
<accession>U2NJ66</accession>